<reference evidence="8 9" key="1">
    <citation type="submission" date="2024-10" db="EMBL/GenBank/DDBJ databases">
        <title>Updated reference genomes for cyclostephanoid diatoms.</title>
        <authorList>
            <person name="Roberts W.R."/>
            <person name="Alverson A.J."/>
        </authorList>
    </citation>
    <scope>NUCLEOTIDE SEQUENCE [LARGE SCALE GENOMIC DNA]</scope>
    <source>
        <strain evidence="8 9">AJA232-27</strain>
    </source>
</reference>
<keyword evidence="9" id="KW-1185">Reference proteome</keyword>
<evidence type="ECO:0000256" key="6">
    <source>
        <dbReference type="SAM" id="MobiDB-lite"/>
    </source>
</evidence>
<evidence type="ECO:0000259" key="7">
    <source>
        <dbReference type="PROSITE" id="PS50053"/>
    </source>
</evidence>
<evidence type="ECO:0000256" key="2">
    <source>
        <dbReference type="ARBA" id="ARBA00022679"/>
    </source>
</evidence>
<feature type="compositionally biased region" description="Polar residues" evidence="6">
    <location>
        <begin position="666"/>
        <end position="675"/>
    </location>
</feature>
<evidence type="ECO:0000256" key="1">
    <source>
        <dbReference type="ARBA" id="ARBA00008941"/>
    </source>
</evidence>
<dbReference type="InterPro" id="IPR044571">
    <property type="entry name" value="P4KG1-8"/>
</dbReference>
<keyword evidence="3" id="KW-0547">Nucleotide-binding</keyword>
<gene>
    <name evidence="8" type="ORF">ACHAWU_008886</name>
</gene>
<feature type="region of interest" description="Disordered" evidence="6">
    <location>
        <begin position="562"/>
        <end position="593"/>
    </location>
</feature>
<feature type="region of interest" description="Disordered" evidence="6">
    <location>
        <begin position="656"/>
        <end position="682"/>
    </location>
</feature>
<proteinExistence type="inferred from homology"/>
<dbReference type="Proteomes" id="UP001530293">
    <property type="component" value="Unassembled WGS sequence"/>
</dbReference>
<dbReference type="PROSITE" id="PS50053">
    <property type="entry name" value="UBIQUITIN_2"/>
    <property type="match status" value="1"/>
</dbReference>
<dbReference type="GO" id="GO:0016301">
    <property type="term" value="F:kinase activity"/>
    <property type="evidence" value="ECO:0007669"/>
    <property type="project" value="UniProtKB-KW"/>
</dbReference>
<dbReference type="PANTHER" id="PTHR45800:SF11">
    <property type="entry name" value="PHOSPHATIDYLINOSITOL 3-KINASE-RELATED PROTEIN KINASE"/>
    <property type="match status" value="1"/>
</dbReference>
<sequence length="822" mass="89385">MSHHNRLSNDTSSSIDLKIFIKDVNDTHGRKRPLTVRPWASIKDVKDQLTKHLHIPASSQCIYFGPLLSSSRELPNHRTLQDAGIYRNGDTLLLEIKGNASSTGGGANCSCPSISSLRNQSNDICVSSSTLDLCPKSLQRLVQQSRRGLAVGIKPALAPDGSGGSYFLSDARKIRVGVFKPADEEPFAENNPRGYVPHNTSSASGEDGEWLRQGIRPGELCLREVAAFLLDHDGFSGVPMTTLAEARHPALHTAGAHWTLGEGGAGVGVHSLSSPIPAYLTGSSTSPSNVPSHQELVKKVGSFQEYIHAECTMDDISPSKISVDEVHKIAILDIRIMNADRNVANIMCQRIPEDPDTFRLVPIDHGYSLRNKCDVAWFDWCWLDWPQTKQPLSKASRDYVLGLDIEADARLLQERLNMQGDVLDYFRSSCQVLKAGVRAGLTLYDIASEILCRNDPSGEVPSKLEAMTSMASELAMSAVHNGRFHHATASLALEEKLTTRRLMLNSQPKFSTASKTRPVVRSASSSVFSRFGSLDDASAFTDELSRIESGFSNESQIFKNNSQCIPGTAHTSQSDDSSEGDEDTGSFAIDGPDDSAAGEWAAALVAVADQSMDKDNLFGGRNRSVSESSSDESLSSALSKSPVGFWYVRPGSAMNESYEEDEPSCASPSTQSSIHANPADLSSSLPRILSPSGFSTSNLGKLLSESSPSPFNTTQEALHTTEDVLSDRVGPIPTSFDIPPATYTPLKTMSRSMSYSAFSTHNAAPPNTHLKSNLSRSILNNMRNMPSTTLDHDLFRTYFVKFVDLLVVRETERVLHSKALKS</sequence>
<dbReference type="InterPro" id="IPR029071">
    <property type="entry name" value="Ubiquitin-like_domsf"/>
</dbReference>
<comment type="similarity">
    <text evidence="1">Belongs to the PI3/PI4-kinase family. Type II PI4K subfamily.</text>
</comment>
<evidence type="ECO:0000313" key="9">
    <source>
        <dbReference type="Proteomes" id="UP001530293"/>
    </source>
</evidence>
<feature type="compositionally biased region" description="Low complexity" evidence="6">
    <location>
        <begin position="625"/>
        <end position="637"/>
    </location>
</feature>
<organism evidence="8 9">
    <name type="scientific">Discostella pseudostelligera</name>
    <dbReference type="NCBI Taxonomy" id="259834"/>
    <lineage>
        <taxon>Eukaryota</taxon>
        <taxon>Sar</taxon>
        <taxon>Stramenopiles</taxon>
        <taxon>Ochrophyta</taxon>
        <taxon>Bacillariophyta</taxon>
        <taxon>Coscinodiscophyceae</taxon>
        <taxon>Thalassiosirophycidae</taxon>
        <taxon>Stephanodiscales</taxon>
        <taxon>Stephanodiscaceae</taxon>
        <taxon>Discostella</taxon>
    </lineage>
</organism>
<evidence type="ECO:0000313" key="8">
    <source>
        <dbReference type="EMBL" id="KAL3769477.1"/>
    </source>
</evidence>
<evidence type="ECO:0000256" key="3">
    <source>
        <dbReference type="ARBA" id="ARBA00022741"/>
    </source>
</evidence>
<dbReference type="EMBL" id="JALLBG020000055">
    <property type="protein sequence ID" value="KAL3769477.1"/>
    <property type="molecule type" value="Genomic_DNA"/>
</dbReference>
<dbReference type="PANTHER" id="PTHR45800">
    <property type="entry name" value="PHOSPHATIDYLINOSITOL 4-KINASE GAMMA"/>
    <property type="match status" value="1"/>
</dbReference>
<accession>A0ABD3N4I8</accession>
<dbReference type="InterPro" id="IPR000403">
    <property type="entry name" value="PI3/4_kinase_cat_dom"/>
</dbReference>
<evidence type="ECO:0000256" key="5">
    <source>
        <dbReference type="ARBA" id="ARBA00022840"/>
    </source>
</evidence>
<evidence type="ECO:0000256" key="4">
    <source>
        <dbReference type="ARBA" id="ARBA00022777"/>
    </source>
</evidence>
<dbReference type="GO" id="GO:0005524">
    <property type="term" value="F:ATP binding"/>
    <property type="evidence" value="ECO:0007669"/>
    <property type="project" value="UniProtKB-KW"/>
</dbReference>
<dbReference type="InterPro" id="IPR000626">
    <property type="entry name" value="Ubiquitin-like_dom"/>
</dbReference>
<keyword evidence="5" id="KW-0067">ATP-binding</keyword>
<name>A0ABD3N4I8_9STRA</name>
<feature type="domain" description="Ubiquitin-like" evidence="7">
    <location>
        <begin position="17"/>
        <end position="85"/>
    </location>
</feature>
<dbReference type="SUPFAM" id="SSF54236">
    <property type="entry name" value="Ubiquitin-like"/>
    <property type="match status" value="1"/>
</dbReference>
<keyword evidence="2" id="KW-0808">Transferase</keyword>
<feature type="region of interest" description="Disordered" evidence="6">
    <location>
        <begin position="188"/>
        <end position="209"/>
    </location>
</feature>
<keyword evidence="4" id="KW-0418">Kinase</keyword>
<dbReference type="CDD" id="cd17039">
    <property type="entry name" value="Ubl_ubiquitin_like"/>
    <property type="match status" value="1"/>
</dbReference>
<dbReference type="AlphaFoldDB" id="A0ABD3N4I8"/>
<feature type="region of interest" description="Disordered" evidence="6">
    <location>
        <begin position="618"/>
        <end position="637"/>
    </location>
</feature>
<dbReference type="Pfam" id="PF00454">
    <property type="entry name" value="PI3_PI4_kinase"/>
    <property type="match status" value="1"/>
</dbReference>
<dbReference type="Gene3D" id="3.10.20.90">
    <property type="entry name" value="Phosphatidylinositol 3-kinase Catalytic Subunit, Chain A, domain 1"/>
    <property type="match status" value="1"/>
</dbReference>
<protein>
    <recommendedName>
        <fullName evidence="7">Ubiquitin-like domain-containing protein</fullName>
    </recommendedName>
</protein>
<comment type="caution">
    <text evidence="8">The sequence shown here is derived from an EMBL/GenBank/DDBJ whole genome shotgun (WGS) entry which is preliminary data.</text>
</comment>
<dbReference type="SMART" id="SM00213">
    <property type="entry name" value="UBQ"/>
    <property type="match status" value="1"/>
</dbReference>